<feature type="region of interest" description="Disordered" evidence="1">
    <location>
        <begin position="1"/>
        <end position="29"/>
    </location>
</feature>
<proteinExistence type="predicted"/>
<dbReference type="AlphaFoldDB" id="A0A0A9HQL4"/>
<name>A0A0A9HQL4_ARUDO</name>
<evidence type="ECO:0000313" key="2">
    <source>
        <dbReference type="EMBL" id="JAE35203.1"/>
    </source>
</evidence>
<accession>A0A0A9HQL4</accession>
<reference evidence="2" key="2">
    <citation type="journal article" date="2015" name="Data Brief">
        <title>Shoot transcriptome of the giant reed, Arundo donax.</title>
        <authorList>
            <person name="Barrero R.A."/>
            <person name="Guerrero F.D."/>
            <person name="Moolhuijzen P."/>
            <person name="Goolsby J.A."/>
            <person name="Tidwell J."/>
            <person name="Bellgard S.E."/>
            <person name="Bellgard M.I."/>
        </authorList>
    </citation>
    <scope>NUCLEOTIDE SEQUENCE</scope>
    <source>
        <tissue evidence="2">Shoot tissue taken approximately 20 cm above the soil surface</tissue>
    </source>
</reference>
<dbReference type="EMBL" id="GBRH01162693">
    <property type="protein sequence ID" value="JAE35203.1"/>
    <property type="molecule type" value="Transcribed_RNA"/>
</dbReference>
<protein>
    <submittedName>
        <fullName evidence="2">Uncharacterized protein</fullName>
    </submittedName>
</protein>
<feature type="compositionally biased region" description="Basic and acidic residues" evidence="1">
    <location>
        <begin position="20"/>
        <end position="29"/>
    </location>
</feature>
<reference evidence="2" key="1">
    <citation type="submission" date="2014-09" db="EMBL/GenBank/DDBJ databases">
        <authorList>
            <person name="Magalhaes I.L.F."/>
            <person name="Oliveira U."/>
            <person name="Santos F.R."/>
            <person name="Vidigal T.H.D.A."/>
            <person name="Brescovit A.D."/>
            <person name="Santos A.J."/>
        </authorList>
    </citation>
    <scope>NUCLEOTIDE SEQUENCE</scope>
    <source>
        <tissue evidence="2">Shoot tissue taken approximately 20 cm above the soil surface</tissue>
    </source>
</reference>
<sequence>MKNILPRNRQVTCRLSHRTPCHDRTPSAP</sequence>
<evidence type="ECO:0000256" key="1">
    <source>
        <dbReference type="SAM" id="MobiDB-lite"/>
    </source>
</evidence>
<organism evidence="2">
    <name type="scientific">Arundo donax</name>
    <name type="common">Giant reed</name>
    <name type="synonym">Donax arundinaceus</name>
    <dbReference type="NCBI Taxonomy" id="35708"/>
    <lineage>
        <taxon>Eukaryota</taxon>
        <taxon>Viridiplantae</taxon>
        <taxon>Streptophyta</taxon>
        <taxon>Embryophyta</taxon>
        <taxon>Tracheophyta</taxon>
        <taxon>Spermatophyta</taxon>
        <taxon>Magnoliopsida</taxon>
        <taxon>Liliopsida</taxon>
        <taxon>Poales</taxon>
        <taxon>Poaceae</taxon>
        <taxon>PACMAD clade</taxon>
        <taxon>Arundinoideae</taxon>
        <taxon>Arundineae</taxon>
        <taxon>Arundo</taxon>
    </lineage>
</organism>